<dbReference type="Proteomes" id="UP000001861">
    <property type="component" value="Unassembled WGS sequence"/>
</dbReference>
<dbReference type="AlphaFoldDB" id="A8NL10"/>
<dbReference type="VEuPathDB" id="FungiDB:CC1G_13183"/>
<feature type="compositionally biased region" description="Basic and acidic residues" evidence="1">
    <location>
        <begin position="27"/>
        <end position="45"/>
    </location>
</feature>
<name>A8NL10_COPC7</name>
<evidence type="ECO:0000313" key="2">
    <source>
        <dbReference type="EMBL" id="EAU87232.2"/>
    </source>
</evidence>
<keyword evidence="3" id="KW-1185">Reference proteome</keyword>
<accession>A8NL10</accession>
<gene>
    <name evidence="2" type="ORF">CC1G_13183</name>
</gene>
<proteinExistence type="predicted"/>
<feature type="compositionally biased region" description="Basic residues" evidence="1">
    <location>
        <begin position="81"/>
        <end position="95"/>
    </location>
</feature>
<sequence length="289" mass="29933">MSFSPHIQPAMPPKDGSTTTRSRRSTKTAEQHVQEGQERSAKEMEGTSGKGKRRAKPKTPAIVESSDDEGEPSTTGPPAKRGAKKSGGRPPKKPKTAVDDSAKDSDVEIVDESLGGQDNGGKNAEGGNGEAEGAPKALTGAEDGGDAGDGGKEAEGEGEDDGNAGKGGKEVEAEGEYRHDGQGGGKGGEEARAKKTKATPDKKGEEGEDKTPKTLDALMEETDSAVVTVEAMLESRARKASHMIQLHMVASSADLGFALFNGAGGPLFSDSHAQEFDDLILCSKKHGHV</sequence>
<dbReference type="GeneID" id="6011103"/>
<evidence type="ECO:0000313" key="3">
    <source>
        <dbReference type="Proteomes" id="UP000001861"/>
    </source>
</evidence>
<feature type="compositionally biased region" description="Gly residues" evidence="1">
    <location>
        <begin position="117"/>
        <end position="130"/>
    </location>
</feature>
<feature type="compositionally biased region" description="Basic and acidic residues" evidence="1">
    <location>
        <begin position="96"/>
        <end position="106"/>
    </location>
</feature>
<reference evidence="2 3" key="1">
    <citation type="journal article" date="2010" name="Proc. Natl. Acad. Sci. U.S.A.">
        <title>Insights into evolution of multicellular fungi from the assembled chromosomes of the mushroom Coprinopsis cinerea (Coprinus cinereus).</title>
        <authorList>
            <person name="Stajich J.E."/>
            <person name="Wilke S.K."/>
            <person name="Ahren D."/>
            <person name="Au C.H."/>
            <person name="Birren B.W."/>
            <person name="Borodovsky M."/>
            <person name="Burns C."/>
            <person name="Canback B."/>
            <person name="Casselton L.A."/>
            <person name="Cheng C.K."/>
            <person name="Deng J."/>
            <person name="Dietrich F.S."/>
            <person name="Fargo D.C."/>
            <person name="Farman M.L."/>
            <person name="Gathman A.C."/>
            <person name="Goldberg J."/>
            <person name="Guigo R."/>
            <person name="Hoegger P.J."/>
            <person name="Hooker J.B."/>
            <person name="Huggins A."/>
            <person name="James T.Y."/>
            <person name="Kamada T."/>
            <person name="Kilaru S."/>
            <person name="Kodira C."/>
            <person name="Kues U."/>
            <person name="Kupfer D."/>
            <person name="Kwan H.S."/>
            <person name="Lomsadze A."/>
            <person name="Li W."/>
            <person name="Lilly W.W."/>
            <person name="Ma L.J."/>
            <person name="Mackey A.J."/>
            <person name="Manning G."/>
            <person name="Martin F."/>
            <person name="Muraguchi H."/>
            <person name="Natvig D.O."/>
            <person name="Palmerini H."/>
            <person name="Ramesh M.A."/>
            <person name="Rehmeyer C.J."/>
            <person name="Roe B.A."/>
            <person name="Shenoy N."/>
            <person name="Stanke M."/>
            <person name="Ter-Hovhannisyan V."/>
            <person name="Tunlid A."/>
            <person name="Velagapudi R."/>
            <person name="Vision T.J."/>
            <person name="Zeng Q."/>
            <person name="Zolan M.E."/>
            <person name="Pukkila P.J."/>
        </authorList>
    </citation>
    <scope>NUCLEOTIDE SEQUENCE [LARGE SCALE GENOMIC DNA]</scope>
    <source>
        <strain evidence="3">Okayama-7 / 130 / ATCC MYA-4618 / FGSC 9003</strain>
    </source>
</reference>
<dbReference type="HOGENOM" id="CLU_963163_0_0_1"/>
<feature type="compositionally biased region" description="Basic and acidic residues" evidence="1">
    <location>
        <begin position="167"/>
        <end position="213"/>
    </location>
</feature>
<feature type="region of interest" description="Disordered" evidence="1">
    <location>
        <begin position="1"/>
        <end position="213"/>
    </location>
</feature>
<dbReference type="RefSeq" id="XP_001834589.2">
    <property type="nucleotide sequence ID" value="XM_001834537.2"/>
</dbReference>
<comment type="caution">
    <text evidence="2">The sequence shown here is derived from an EMBL/GenBank/DDBJ whole genome shotgun (WGS) entry which is preliminary data.</text>
</comment>
<protein>
    <submittedName>
        <fullName evidence="2">Uncharacterized protein</fullName>
    </submittedName>
</protein>
<organism evidence="2 3">
    <name type="scientific">Coprinopsis cinerea (strain Okayama-7 / 130 / ATCC MYA-4618 / FGSC 9003)</name>
    <name type="common">Inky cap fungus</name>
    <name type="synonym">Hormographiella aspergillata</name>
    <dbReference type="NCBI Taxonomy" id="240176"/>
    <lineage>
        <taxon>Eukaryota</taxon>
        <taxon>Fungi</taxon>
        <taxon>Dikarya</taxon>
        <taxon>Basidiomycota</taxon>
        <taxon>Agaricomycotina</taxon>
        <taxon>Agaricomycetes</taxon>
        <taxon>Agaricomycetidae</taxon>
        <taxon>Agaricales</taxon>
        <taxon>Agaricineae</taxon>
        <taxon>Psathyrellaceae</taxon>
        <taxon>Coprinopsis</taxon>
    </lineage>
</organism>
<dbReference type="EMBL" id="AACS02000012">
    <property type="protein sequence ID" value="EAU87232.2"/>
    <property type="molecule type" value="Genomic_DNA"/>
</dbReference>
<evidence type="ECO:0000256" key="1">
    <source>
        <dbReference type="SAM" id="MobiDB-lite"/>
    </source>
</evidence>
<dbReference type="KEGG" id="cci:CC1G_13183"/>
<dbReference type="InParanoid" id="A8NL10"/>